<keyword evidence="3" id="KW-1185">Reference proteome</keyword>
<dbReference type="AlphaFoldDB" id="W9C8Q1"/>
<feature type="region of interest" description="Disordered" evidence="1">
    <location>
        <begin position="177"/>
        <end position="197"/>
    </location>
</feature>
<comment type="caution">
    <text evidence="2">The sequence shown here is derived from an EMBL/GenBank/DDBJ whole genome shotgun (WGS) entry which is preliminary data.</text>
</comment>
<dbReference type="EMBL" id="AYSA01000413">
    <property type="protein sequence ID" value="ESZ92178.1"/>
    <property type="molecule type" value="Genomic_DNA"/>
</dbReference>
<dbReference type="InterPro" id="IPR011333">
    <property type="entry name" value="SKP1/BTB/POZ_sf"/>
</dbReference>
<accession>W9C8Q1</accession>
<name>W9C8Q1_SCLBF</name>
<proteinExistence type="predicted"/>
<evidence type="ECO:0000313" key="2">
    <source>
        <dbReference type="EMBL" id="ESZ92178.1"/>
    </source>
</evidence>
<sequence length="323" mass="36629">MDDGLFAFEHDDHDDDDAYETSDDDNYYSDETESQAWQKRNRKQMIISDEQVFENLPADQFLSKIDISSGPTVKIFVRSLGSSKLQALTLPKDLLCSHSPFFDHAFNCQTQSHDAVSQEMSLPEISLITFQLIVQFLCTNTFVFPTTITSPHEKLTLYLLFFQSCARFTISLTLTSPHHHHPHPHHPHHHPPTPQIHNPILTHFKQHLQHSSTHGIFPHQSHMQLAITLPTIHEARRLAIAACVKPYAYSLTKSSTCYGRALFHLEGYVQESTEFAAELMRAYTKAVRGALGNHTFVDPLMMRVVEVRTGGDERGGRGVAWSA</sequence>
<dbReference type="Proteomes" id="UP000019487">
    <property type="component" value="Unassembled WGS sequence"/>
</dbReference>
<evidence type="ECO:0008006" key="4">
    <source>
        <dbReference type="Google" id="ProtNLM"/>
    </source>
</evidence>
<feature type="region of interest" description="Disordered" evidence="1">
    <location>
        <begin position="11"/>
        <end position="34"/>
    </location>
</feature>
<evidence type="ECO:0000313" key="3">
    <source>
        <dbReference type="Proteomes" id="UP000019487"/>
    </source>
</evidence>
<protein>
    <recommendedName>
        <fullName evidence="4">BTB domain-containing protein</fullName>
    </recommendedName>
</protein>
<organism evidence="2 3">
    <name type="scientific">Sclerotinia borealis (strain F-4128)</name>
    <dbReference type="NCBI Taxonomy" id="1432307"/>
    <lineage>
        <taxon>Eukaryota</taxon>
        <taxon>Fungi</taxon>
        <taxon>Dikarya</taxon>
        <taxon>Ascomycota</taxon>
        <taxon>Pezizomycotina</taxon>
        <taxon>Leotiomycetes</taxon>
        <taxon>Helotiales</taxon>
        <taxon>Sclerotiniaceae</taxon>
        <taxon>Sclerotinia</taxon>
    </lineage>
</organism>
<dbReference type="Gene3D" id="3.30.710.10">
    <property type="entry name" value="Potassium Channel Kv1.1, Chain A"/>
    <property type="match status" value="1"/>
</dbReference>
<gene>
    <name evidence="2" type="ORF">SBOR_7435</name>
</gene>
<feature type="compositionally biased region" description="Acidic residues" evidence="1">
    <location>
        <begin position="12"/>
        <end position="33"/>
    </location>
</feature>
<evidence type="ECO:0000256" key="1">
    <source>
        <dbReference type="SAM" id="MobiDB-lite"/>
    </source>
</evidence>
<dbReference type="HOGENOM" id="CLU_866423_0_0_1"/>
<reference evidence="2 3" key="1">
    <citation type="journal article" date="2014" name="Genome Announc.">
        <title>Draft genome sequence of Sclerotinia borealis, a psychrophilic plant pathogenic fungus.</title>
        <authorList>
            <person name="Mardanov A.V."/>
            <person name="Beletsky A.V."/>
            <person name="Kadnikov V.V."/>
            <person name="Ignatov A.N."/>
            <person name="Ravin N.V."/>
        </authorList>
    </citation>
    <scope>NUCLEOTIDE SEQUENCE [LARGE SCALE GENOMIC DNA]</scope>
    <source>
        <strain evidence="3">F-4157</strain>
    </source>
</reference>
<dbReference type="OrthoDB" id="194443at2759"/>
<feature type="compositionally biased region" description="Basic residues" evidence="1">
    <location>
        <begin position="177"/>
        <end position="191"/>
    </location>
</feature>